<organism evidence="1 2">
    <name type="scientific">Aspergillus brasiliensis (strain CBS 101740 / IMI 381727 / IBT 21946)</name>
    <dbReference type="NCBI Taxonomy" id="767769"/>
    <lineage>
        <taxon>Eukaryota</taxon>
        <taxon>Fungi</taxon>
        <taxon>Dikarya</taxon>
        <taxon>Ascomycota</taxon>
        <taxon>Pezizomycotina</taxon>
        <taxon>Eurotiomycetes</taxon>
        <taxon>Eurotiomycetidae</taxon>
        <taxon>Eurotiales</taxon>
        <taxon>Aspergillaceae</taxon>
        <taxon>Aspergillus</taxon>
        <taxon>Aspergillus subgen. Circumdati</taxon>
    </lineage>
</organism>
<evidence type="ECO:0000313" key="1">
    <source>
        <dbReference type="EMBL" id="OJJ71480.1"/>
    </source>
</evidence>
<gene>
    <name evidence="1" type="ORF">ASPBRDRAFT_56067</name>
</gene>
<accession>A0A1L9UIL4</accession>
<dbReference type="GeneID" id="93579972"/>
<name>A0A1L9UIL4_ASPBC</name>
<protein>
    <submittedName>
        <fullName evidence="1">Uncharacterized protein</fullName>
    </submittedName>
</protein>
<sequence length="161" mass="18427">MADKKRRNGRERKKLPKMNDCTNPEILRIGGFYLSGLDGPFHFHSFVCLTGCGEERQSLVYPVVPYCGRGNTEHMPRIRKVWYGHLSEEEVSIYLYLSEYIDITECEVDTGITSVWNTSSLVMVDSNASSWALWQMSNLLLCSLFTFLCFKTRVSKVAVIP</sequence>
<dbReference type="VEuPathDB" id="FungiDB:ASPBRDRAFT_56067"/>
<dbReference type="Proteomes" id="UP000184499">
    <property type="component" value="Unassembled WGS sequence"/>
</dbReference>
<evidence type="ECO:0000313" key="2">
    <source>
        <dbReference type="Proteomes" id="UP000184499"/>
    </source>
</evidence>
<dbReference type="EMBL" id="KV878685">
    <property type="protein sequence ID" value="OJJ71480.1"/>
    <property type="molecule type" value="Genomic_DNA"/>
</dbReference>
<keyword evidence="2" id="KW-1185">Reference proteome</keyword>
<proteinExistence type="predicted"/>
<reference evidence="2" key="1">
    <citation type="journal article" date="2017" name="Genome Biol.">
        <title>Comparative genomics reveals high biological diversity and specific adaptations in the industrially and medically important fungal genus Aspergillus.</title>
        <authorList>
            <person name="de Vries R.P."/>
            <person name="Riley R."/>
            <person name="Wiebenga A."/>
            <person name="Aguilar-Osorio G."/>
            <person name="Amillis S."/>
            <person name="Uchima C.A."/>
            <person name="Anderluh G."/>
            <person name="Asadollahi M."/>
            <person name="Askin M."/>
            <person name="Barry K."/>
            <person name="Battaglia E."/>
            <person name="Bayram O."/>
            <person name="Benocci T."/>
            <person name="Braus-Stromeyer S.A."/>
            <person name="Caldana C."/>
            <person name="Canovas D."/>
            <person name="Cerqueira G.C."/>
            <person name="Chen F."/>
            <person name="Chen W."/>
            <person name="Choi C."/>
            <person name="Clum A."/>
            <person name="Dos Santos R.A."/>
            <person name="Damasio A.R."/>
            <person name="Diallinas G."/>
            <person name="Emri T."/>
            <person name="Fekete E."/>
            <person name="Flipphi M."/>
            <person name="Freyberg S."/>
            <person name="Gallo A."/>
            <person name="Gournas C."/>
            <person name="Habgood R."/>
            <person name="Hainaut M."/>
            <person name="Harispe M.L."/>
            <person name="Henrissat B."/>
            <person name="Hilden K.S."/>
            <person name="Hope R."/>
            <person name="Hossain A."/>
            <person name="Karabika E."/>
            <person name="Karaffa L."/>
            <person name="Karanyi Z."/>
            <person name="Krasevec N."/>
            <person name="Kuo A."/>
            <person name="Kusch H."/>
            <person name="LaButti K."/>
            <person name="Lagendijk E.L."/>
            <person name="Lapidus A."/>
            <person name="Levasseur A."/>
            <person name="Lindquist E."/>
            <person name="Lipzen A."/>
            <person name="Logrieco A.F."/>
            <person name="MacCabe A."/>
            <person name="Maekelae M.R."/>
            <person name="Malavazi I."/>
            <person name="Melin P."/>
            <person name="Meyer V."/>
            <person name="Mielnichuk N."/>
            <person name="Miskei M."/>
            <person name="Molnar A.P."/>
            <person name="Mule G."/>
            <person name="Ngan C.Y."/>
            <person name="Orejas M."/>
            <person name="Orosz E."/>
            <person name="Ouedraogo J.P."/>
            <person name="Overkamp K.M."/>
            <person name="Park H.-S."/>
            <person name="Perrone G."/>
            <person name="Piumi F."/>
            <person name="Punt P.J."/>
            <person name="Ram A.F."/>
            <person name="Ramon A."/>
            <person name="Rauscher S."/>
            <person name="Record E."/>
            <person name="Riano-Pachon D.M."/>
            <person name="Robert V."/>
            <person name="Roehrig J."/>
            <person name="Ruller R."/>
            <person name="Salamov A."/>
            <person name="Salih N.S."/>
            <person name="Samson R.A."/>
            <person name="Sandor E."/>
            <person name="Sanguinetti M."/>
            <person name="Schuetze T."/>
            <person name="Sepcic K."/>
            <person name="Shelest E."/>
            <person name="Sherlock G."/>
            <person name="Sophianopoulou V."/>
            <person name="Squina F.M."/>
            <person name="Sun H."/>
            <person name="Susca A."/>
            <person name="Todd R.B."/>
            <person name="Tsang A."/>
            <person name="Unkles S.E."/>
            <person name="van de Wiele N."/>
            <person name="van Rossen-Uffink D."/>
            <person name="Oliveira J.V."/>
            <person name="Vesth T.C."/>
            <person name="Visser J."/>
            <person name="Yu J.-H."/>
            <person name="Zhou M."/>
            <person name="Andersen M.R."/>
            <person name="Archer D.B."/>
            <person name="Baker S.E."/>
            <person name="Benoit I."/>
            <person name="Brakhage A.A."/>
            <person name="Braus G.H."/>
            <person name="Fischer R."/>
            <person name="Frisvad J.C."/>
            <person name="Goldman G.H."/>
            <person name="Houbraken J."/>
            <person name="Oakley B."/>
            <person name="Pocsi I."/>
            <person name="Scazzocchio C."/>
            <person name="Seiboth B."/>
            <person name="vanKuyk P.A."/>
            <person name="Wortman J."/>
            <person name="Dyer P.S."/>
            <person name="Grigoriev I.V."/>
        </authorList>
    </citation>
    <scope>NUCLEOTIDE SEQUENCE [LARGE SCALE GENOMIC DNA]</scope>
    <source>
        <strain evidence="2">CBS 101740 / IMI 381727 / IBT 21946</strain>
    </source>
</reference>
<dbReference type="RefSeq" id="XP_067478728.1">
    <property type="nucleotide sequence ID" value="XM_067627484.1"/>
</dbReference>
<dbReference type="AlphaFoldDB" id="A0A1L9UIL4"/>